<dbReference type="GO" id="GO:0031011">
    <property type="term" value="C:Ino80 complex"/>
    <property type="evidence" value="ECO:0007669"/>
    <property type="project" value="InterPro"/>
</dbReference>
<dbReference type="AlphaFoldDB" id="A0A317SFZ1"/>
<proteinExistence type="predicted"/>
<sequence length="421" mass="46390">MTDYVTADASSSSTCTAPETITTAAMTTTTTTTTSKEEEKSVEPGAKAPKMKSQLSARSSTDGKDRGGGGVETRPSSADVDDRRSSSGRGLSRGNGGANVSQASSVSGHNGNPATGGGGVQSGGTTARKQQTSFFSGSKIKHLKKPDGVPLWRKDIQYEFLQAIFTDDKPVFTSSYDRRAGQTFADVYIDAMARSSKTSKILRDKLTSERPNALNMAMVCLLVNVGRMNTTLNFFPEMKAQLRTYHSIPSLQSYTDTHAYKQLQDAPRLKSILKGACEDRKEPVTLDQLMTLPVPRTNPINLVFLLSTYAPKISELHFPESRDFYDLVMRVTLSSKSRARAFLWLMWWYLEGDFDTESAMKNPFGQGLESKDGGVPCRVPQFEHLTEEQAAKENVDADGELEFGEKMRLERKKGLNDLYIY</sequence>
<evidence type="ECO:0000313" key="3">
    <source>
        <dbReference type="Proteomes" id="UP000246991"/>
    </source>
</evidence>
<evidence type="ECO:0000313" key="2">
    <source>
        <dbReference type="EMBL" id="PWW72071.1"/>
    </source>
</evidence>
<name>A0A317SFZ1_9PEZI</name>
<keyword evidence="3" id="KW-1185">Reference proteome</keyword>
<dbReference type="EMBL" id="PYWC01000120">
    <property type="protein sequence ID" value="PWW72071.1"/>
    <property type="molecule type" value="Genomic_DNA"/>
</dbReference>
<dbReference type="STRING" id="42249.A0A317SFZ1"/>
<dbReference type="Proteomes" id="UP000246991">
    <property type="component" value="Unassembled WGS sequence"/>
</dbReference>
<feature type="compositionally biased region" description="Low complexity" evidence="1">
    <location>
        <begin position="1"/>
        <end position="34"/>
    </location>
</feature>
<dbReference type="PANTHER" id="PTHR37287">
    <property type="entry name" value="INO EIGHTY SUBUNIT 1"/>
    <property type="match status" value="1"/>
</dbReference>
<feature type="compositionally biased region" description="Polar residues" evidence="1">
    <location>
        <begin position="98"/>
        <end position="107"/>
    </location>
</feature>
<dbReference type="InterPro" id="IPR038014">
    <property type="entry name" value="Ies1"/>
</dbReference>
<reference evidence="2 3" key="1">
    <citation type="submission" date="2018-03" db="EMBL/GenBank/DDBJ databases">
        <title>Genomes of Pezizomycetes fungi and the evolution of truffles.</title>
        <authorList>
            <person name="Murat C."/>
            <person name="Payen T."/>
            <person name="Noel B."/>
            <person name="Kuo A."/>
            <person name="Martin F.M."/>
        </authorList>
    </citation>
    <scope>NUCLEOTIDE SEQUENCE [LARGE SCALE GENOMIC DNA]</scope>
    <source>
        <strain evidence="2">091103-1</strain>
    </source>
</reference>
<dbReference type="OrthoDB" id="5413003at2759"/>
<organism evidence="2 3">
    <name type="scientific">Tuber magnatum</name>
    <name type="common">white Piedmont truffle</name>
    <dbReference type="NCBI Taxonomy" id="42249"/>
    <lineage>
        <taxon>Eukaryota</taxon>
        <taxon>Fungi</taxon>
        <taxon>Dikarya</taxon>
        <taxon>Ascomycota</taxon>
        <taxon>Pezizomycotina</taxon>
        <taxon>Pezizomycetes</taxon>
        <taxon>Pezizales</taxon>
        <taxon>Tuberaceae</taxon>
        <taxon>Tuber</taxon>
    </lineage>
</organism>
<comment type="caution">
    <text evidence="2">The sequence shown here is derived from an EMBL/GenBank/DDBJ whole genome shotgun (WGS) entry which is preliminary data.</text>
</comment>
<evidence type="ECO:0000256" key="1">
    <source>
        <dbReference type="SAM" id="MobiDB-lite"/>
    </source>
</evidence>
<dbReference type="PANTHER" id="PTHR37287:SF1">
    <property type="entry name" value="INO EIGHTY SUBUNIT 1"/>
    <property type="match status" value="1"/>
</dbReference>
<gene>
    <name evidence="2" type="ORF">C7212DRAFT_286969</name>
</gene>
<protein>
    <recommendedName>
        <fullName evidence="4">Ino eighty subunit 1</fullName>
    </recommendedName>
</protein>
<feature type="region of interest" description="Disordered" evidence="1">
    <location>
        <begin position="1"/>
        <end position="130"/>
    </location>
</feature>
<evidence type="ECO:0008006" key="4">
    <source>
        <dbReference type="Google" id="ProtNLM"/>
    </source>
</evidence>
<accession>A0A317SFZ1</accession>